<protein>
    <submittedName>
        <fullName evidence="2">Uncharacterized protein</fullName>
    </submittedName>
</protein>
<comment type="caution">
    <text evidence="2">The sequence shown here is derived from an EMBL/GenBank/DDBJ whole genome shotgun (WGS) entry which is preliminary data.</text>
</comment>
<dbReference type="AlphaFoldDB" id="A0A178IMZ6"/>
<organism evidence="2 3">
    <name type="scientific">Termitidicoccus mucosus</name>
    <dbReference type="NCBI Taxonomy" id="1184151"/>
    <lineage>
        <taxon>Bacteria</taxon>
        <taxon>Pseudomonadati</taxon>
        <taxon>Verrucomicrobiota</taxon>
        <taxon>Opitutia</taxon>
        <taxon>Opitutales</taxon>
        <taxon>Opitutaceae</taxon>
        <taxon>Termitidicoccus</taxon>
    </lineage>
</organism>
<feature type="region of interest" description="Disordered" evidence="1">
    <location>
        <begin position="1"/>
        <end position="70"/>
    </location>
</feature>
<gene>
    <name evidence="2" type="ORF">AW736_04515</name>
</gene>
<name>A0A178IMZ6_9BACT</name>
<feature type="compositionally biased region" description="Low complexity" evidence="1">
    <location>
        <begin position="8"/>
        <end position="18"/>
    </location>
</feature>
<reference evidence="2 3" key="1">
    <citation type="submission" date="2016-01" db="EMBL/GenBank/DDBJ databases">
        <title>High potential of lignocellulose degradation of a new Verrucomicrobia species.</title>
        <authorList>
            <person name="Wang Y."/>
            <person name="Shi Y."/>
            <person name="Qiu Z."/>
            <person name="Liu S."/>
            <person name="Yang H."/>
        </authorList>
    </citation>
    <scope>NUCLEOTIDE SEQUENCE [LARGE SCALE GENOMIC DNA]</scope>
    <source>
        <strain evidence="2 3">TSB47</strain>
    </source>
</reference>
<accession>A0A178IMZ6</accession>
<proteinExistence type="predicted"/>
<keyword evidence="3" id="KW-1185">Reference proteome</keyword>
<evidence type="ECO:0000256" key="1">
    <source>
        <dbReference type="SAM" id="MobiDB-lite"/>
    </source>
</evidence>
<evidence type="ECO:0000313" key="2">
    <source>
        <dbReference type="EMBL" id="OAM91148.1"/>
    </source>
</evidence>
<dbReference type="Proteomes" id="UP000078486">
    <property type="component" value="Unassembled WGS sequence"/>
</dbReference>
<sequence length="70" mass="7613">MMPPPGARAPRPQTTRTGLPPPLQKDAQRRQPPFRIAEKPRPAGGQPAEKSAPSTRDNTYGKPKKTSGQK</sequence>
<evidence type="ECO:0000313" key="3">
    <source>
        <dbReference type="Proteomes" id="UP000078486"/>
    </source>
</evidence>
<dbReference type="EMBL" id="LRRQ01000039">
    <property type="protein sequence ID" value="OAM91148.1"/>
    <property type="molecule type" value="Genomic_DNA"/>
</dbReference>